<dbReference type="InterPro" id="IPR008988">
    <property type="entry name" value="Transcriptional_repressor_C"/>
</dbReference>
<evidence type="ECO:0000313" key="3">
    <source>
        <dbReference type="EMBL" id="EFC05998.1"/>
    </source>
</evidence>
<accession>D2MNH6</accession>
<comment type="caution">
    <text evidence="3">The sequence shown here is derived from an EMBL/GenBank/DDBJ whole genome shotgun (WGS) entry which is preliminary data.</text>
</comment>
<dbReference type="AlphaFoldDB" id="D2MNH6"/>
<name>D2MNH6_9FIRM</name>
<dbReference type="PANTHER" id="PTHR43151:SF1">
    <property type="entry name" value="SSR2333 PROTEIN"/>
    <property type="match status" value="1"/>
</dbReference>
<dbReference type="InterPro" id="IPR038157">
    <property type="entry name" value="FeoA_core_dom"/>
</dbReference>
<dbReference type="EMBL" id="ADFR01000003">
    <property type="protein sequence ID" value="EFC05998.1"/>
    <property type="molecule type" value="Genomic_DNA"/>
</dbReference>
<evidence type="ECO:0000256" key="1">
    <source>
        <dbReference type="ARBA" id="ARBA00023004"/>
    </source>
</evidence>
<dbReference type="SUPFAM" id="SSF50037">
    <property type="entry name" value="C-terminal domain of transcriptional repressors"/>
    <property type="match status" value="1"/>
</dbReference>
<feature type="domain" description="Ferrous iron transporter FeoA-like" evidence="2">
    <location>
        <begin position="2"/>
        <end position="70"/>
    </location>
</feature>
<organism evidence="3 4">
    <name type="scientific">Bulleidia extructa W1219</name>
    <dbReference type="NCBI Taxonomy" id="679192"/>
    <lineage>
        <taxon>Bacteria</taxon>
        <taxon>Bacillati</taxon>
        <taxon>Bacillota</taxon>
        <taxon>Erysipelotrichia</taxon>
        <taxon>Erysipelotrichales</taxon>
        <taxon>Erysipelotrichaceae</taxon>
        <taxon>Bulleidia</taxon>
    </lineage>
</organism>
<dbReference type="Pfam" id="PF04023">
    <property type="entry name" value="FeoA"/>
    <property type="match status" value="1"/>
</dbReference>
<keyword evidence="1" id="KW-0408">Iron</keyword>
<evidence type="ECO:0000259" key="2">
    <source>
        <dbReference type="SMART" id="SM00899"/>
    </source>
</evidence>
<dbReference type="GO" id="GO:0046914">
    <property type="term" value="F:transition metal ion binding"/>
    <property type="evidence" value="ECO:0007669"/>
    <property type="project" value="InterPro"/>
</dbReference>
<dbReference type="STRING" id="679192.HMPREF9013_0201"/>
<gene>
    <name evidence="3" type="primary">feoA</name>
    <name evidence="3" type="ORF">HMPREF9013_0201</name>
</gene>
<protein>
    <submittedName>
        <fullName evidence="3">FeoA domain protein</fullName>
    </submittedName>
</protein>
<keyword evidence="4" id="KW-1185">Reference proteome</keyword>
<dbReference type="InterPro" id="IPR053184">
    <property type="entry name" value="FeoA-like"/>
</dbReference>
<reference evidence="4" key="1">
    <citation type="submission" date="2009-12" db="EMBL/GenBank/DDBJ databases">
        <title>Sequence of Clostridiales genomosp. BVAB3 str. UPII9-5.</title>
        <authorList>
            <person name="Madupu R."/>
            <person name="Durkin A.S."/>
            <person name="Torralba M."/>
            <person name="Methe B."/>
            <person name="Sutton G.G."/>
            <person name="Strausberg R.L."/>
            <person name="Nelson K.E."/>
        </authorList>
    </citation>
    <scope>NUCLEOTIDE SEQUENCE [LARGE SCALE GENOMIC DNA]</scope>
    <source>
        <strain evidence="4">W1219</strain>
    </source>
</reference>
<dbReference type="eggNOG" id="COG1918">
    <property type="taxonomic scope" value="Bacteria"/>
</dbReference>
<dbReference type="RefSeq" id="WP_006626947.1">
    <property type="nucleotide sequence ID" value="NZ_ADFR01000003.1"/>
</dbReference>
<dbReference type="SMART" id="SM00899">
    <property type="entry name" value="FeoA"/>
    <property type="match status" value="1"/>
</dbReference>
<dbReference type="Gene3D" id="2.30.30.90">
    <property type="match status" value="1"/>
</dbReference>
<sequence>MMPLSFGNITQLYAIKKIGGDANTRKHLQDLGFTQGTIVQIISKNGGDLIVKVKETRVALGASMAAKILI</sequence>
<evidence type="ECO:0000313" key="4">
    <source>
        <dbReference type="Proteomes" id="UP000005017"/>
    </source>
</evidence>
<dbReference type="Proteomes" id="UP000005017">
    <property type="component" value="Unassembled WGS sequence"/>
</dbReference>
<dbReference type="InterPro" id="IPR007167">
    <property type="entry name" value="Fe-transptr_FeoA-like"/>
</dbReference>
<proteinExistence type="predicted"/>
<dbReference type="PANTHER" id="PTHR43151">
    <property type="entry name" value="FEOA FAMILY PROTEIN"/>
    <property type="match status" value="1"/>
</dbReference>